<sequence length="60" mass="6968">MKNSAILQQKILILKNVGTTTFRKTPNHKTLLDSELFSELVPKSQRSLRDHSLEIFNQMQ</sequence>
<dbReference type="Proteomes" id="UP000012099">
    <property type="component" value="Unassembled WGS sequence"/>
</dbReference>
<comment type="caution">
    <text evidence="1">The sequence shown here is derived from an EMBL/GenBank/DDBJ whole genome shotgun (WGS) entry which is preliminary data.</text>
</comment>
<name>A0ABN0IXS4_9LEPT</name>
<organism evidence="1 2">
    <name type="scientific">Leptospira noguchii str. 2007001578</name>
    <dbReference type="NCBI Taxonomy" id="1049974"/>
    <lineage>
        <taxon>Bacteria</taxon>
        <taxon>Pseudomonadati</taxon>
        <taxon>Spirochaetota</taxon>
        <taxon>Spirochaetia</taxon>
        <taxon>Leptospirales</taxon>
        <taxon>Leptospiraceae</taxon>
        <taxon>Leptospira</taxon>
    </lineage>
</organism>
<proteinExistence type="predicted"/>
<protein>
    <submittedName>
        <fullName evidence="1">SLEI domain protein, PF07620 family</fullName>
    </submittedName>
</protein>
<gene>
    <name evidence="1" type="ORF">LEP1GSC035_3446</name>
</gene>
<keyword evidence="2" id="KW-1185">Reference proteome</keyword>
<reference evidence="1 2" key="1">
    <citation type="submission" date="2013-01" db="EMBL/GenBank/DDBJ databases">
        <authorList>
            <person name="Harkins D.M."/>
            <person name="Durkin A.S."/>
            <person name="Brinkac L.M."/>
            <person name="Haft D.H."/>
            <person name="Selengut J.D."/>
            <person name="Sanka R."/>
            <person name="DePew J."/>
            <person name="Purushe J."/>
            <person name="Whelen A.C."/>
            <person name="Vinetz J.M."/>
            <person name="Sutton G.G."/>
            <person name="Nierman W.C."/>
            <person name="Fouts D.E."/>
        </authorList>
    </citation>
    <scope>NUCLEOTIDE SEQUENCE [LARGE SCALE GENOMIC DNA]</scope>
    <source>
        <strain evidence="1 2">2007001578</strain>
    </source>
</reference>
<dbReference type="EMBL" id="AHMH02000131">
    <property type="protein sequence ID" value="EMM99082.1"/>
    <property type="molecule type" value="Genomic_DNA"/>
</dbReference>
<evidence type="ECO:0000313" key="1">
    <source>
        <dbReference type="EMBL" id="EMM99082.1"/>
    </source>
</evidence>
<evidence type="ECO:0000313" key="2">
    <source>
        <dbReference type="Proteomes" id="UP000012099"/>
    </source>
</evidence>
<accession>A0ABN0IXS4</accession>